<keyword evidence="1" id="KW-0521">NADP</keyword>
<evidence type="ECO:0000256" key="1">
    <source>
        <dbReference type="ARBA" id="ARBA00022857"/>
    </source>
</evidence>
<dbReference type="Proteomes" id="UP000027195">
    <property type="component" value="Unassembled WGS sequence"/>
</dbReference>
<dbReference type="SUPFAM" id="SSF51430">
    <property type="entry name" value="NAD(P)-linked oxidoreductase"/>
    <property type="match status" value="1"/>
</dbReference>
<dbReference type="InterPro" id="IPR036812">
    <property type="entry name" value="NAD(P)_OxRdtase_dom_sf"/>
</dbReference>
<dbReference type="STRING" id="930990.A0A067N278"/>
<dbReference type="AlphaFoldDB" id="A0A067N278"/>
<dbReference type="HOGENOM" id="CLU_023205_2_2_1"/>
<dbReference type="PANTHER" id="PTHR43364:SF7">
    <property type="entry name" value="NADP-DEPENDENT OXIDOREDUCTASE DOMAIN-CONTAINING PROTEIN-RELATED"/>
    <property type="match status" value="1"/>
</dbReference>
<accession>A0A067N278</accession>
<sequence>MDFAPMPQPKTELGRYRILSSTAGVRVSPLILGGMSLGAAWSEGFGGGSFEDSYKLLDAWYGAGGNFVDVSNNYHNGESEIVLGKWMAERGIRDQIVVATKYTQYYKPAGDPDQRINYAGNHSKSLLLSVRDSLAKLQTEYIDVLYLHWWDYTTSVSEVMQSLDRLVKSGKVLYLGISDTPAWIVSKANEYARAHALTPFSIYQGQWNLALRDLERDIIPMALSEGMAIAPWGVMGAGKFKTEAEVEARTKAGIPLRHNRPQTEDDKKVAAALDKIAQEVGGGATGANVALAWSLAKFPSIFPLVGGWKADQALSNIEALNIKLTKEQIAELESTVPFQRGVPYNVFGTDPVNTAEGNWTTLFGAVAGHIRHNTRTPTRSGP</sequence>
<dbReference type="Pfam" id="PF00248">
    <property type="entry name" value="Aldo_ket_red"/>
    <property type="match status" value="1"/>
</dbReference>
<protein>
    <recommendedName>
        <fullName evidence="3">NADP-dependent oxidoreductase domain-containing protein</fullName>
    </recommendedName>
</protein>
<organism evidence="4 5">
    <name type="scientific">Botryobasidium botryosum (strain FD-172 SS1)</name>
    <dbReference type="NCBI Taxonomy" id="930990"/>
    <lineage>
        <taxon>Eukaryota</taxon>
        <taxon>Fungi</taxon>
        <taxon>Dikarya</taxon>
        <taxon>Basidiomycota</taxon>
        <taxon>Agaricomycotina</taxon>
        <taxon>Agaricomycetes</taxon>
        <taxon>Cantharellales</taxon>
        <taxon>Botryobasidiaceae</taxon>
        <taxon>Botryobasidium</taxon>
    </lineage>
</organism>
<dbReference type="InterPro" id="IPR023210">
    <property type="entry name" value="NADP_OxRdtase_dom"/>
</dbReference>
<evidence type="ECO:0000313" key="5">
    <source>
        <dbReference type="Proteomes" id="UP000027195"/>
    </source>
</evidence>
<dbReference type="EMBL" id="KL198017">
    <property type="protein sequence ID" value="KDQ21070.1"/>
    <property type="molecule type" value="Genomic_DNA"/>
</dbReference>
<feature type="domain" description="NADP-dependent oxidoreductase" evidence="3">
    <location>
        <begin position="29"/>
        <end position="334"/>
    </location>
</feature>
<dbReference type="PANTHER" id="PTHR43364">
    <property type="entry name" value="NADH-SPECIFIC METHYLGLYOXAL REDUCTASE-RELATED"/>
    <property type="match status" value="1"/>
</dbReference>
<evidence type="ECO:0000313" key="4">
    <source>
        <dbReference type="EMBL" id="KDQ21070.1"/>
    </source>
</evidence>
<name>A0A067N278_BOTB1</name>
<reference evidence="5" key="1">
    <citation type="journal article" date="2014" name="Proc. Natl. Acad. Sci. U.S.A.">
        <title>Extensive sampling of basidiomycete genomes demonstrates inadequacy of the white-rot/brown-rot paradigm for wood decay fungi.</title>
        <authorList>
            <person name="Riley R."/>
            <person name="Salamov A.A."/>
            <person name="Brown D.W."/>
            <person name="Nagy L.G."/>
            <person name="Floudas D."/>
            <person name="Held B.W."/>
            <person name="Levasseur A."/>
            <person name="Lombard V."/>
            <person name="Morin E."/>
            <person name="Otillar R."/>
            <person name="Lindquist E.A."/>
            <person name="Sun H."/>
            <person name="LaButti K.M."/>
            <person name="Schmutz J."/>
            <person name="Jabbour D."/>
            <person name="Luo H."/>
            <person name="Baker S.E."/>
            <person name="Pisabarro A.G."/>
            <person name="Walton J.D."/>
            <person name="Blanchette R.A."/>
            <person name="Henrissat B."/>
            <person name="Martin F."/>
            <person name="Cullen D."/>
            <person name="Hibbett D.S."/>
            <person name="Grigoriev I.V."/>
        </authorList>
    </citation>
    <scope>NUCLEOTIDE SEQUENCE [LARGE SCALE GENOMIC DNA]</scope>
    <source>
        <strain evidence="5">FD-172 SS1</strain>
    </source>
</reference>
<evidence type="ECO:0000256" key="2">
    <source>
        <dbReference type="ARBA" id="ARBA00038157"/>
    </source>
</evidence>
<dbReference type="Gene3D" id="3.20.20.100">
    <property type="entry name" value="NADP-dependent oxidoreductase domain"/>
    <property type="match status" value="1"/>
</dbReference>
<keyword evidence="5" id="KW-1185">Reference proteome</keyword>
<comment type="similarity">
    <text evidence="2">Belongs to the aldo/keto reductase family. Aldo/keto reductase 2 subfamily.</text>
</comment>
<dbReference type="OrthoDB" id="48988at2759"/>
<proteinExistence type="inferred from homology"/>
<dbReference type="InterPro" id="IPR050523">
    <property type="entry name" value="AKR_Detox_Biosynth"/>
</dbReference>
<evidence type="ECO:0000259" key="3">
    <source>
        <dbReference type="Pfam" id="PF00248"/>
    </source>
</evidence>
<gene>
    <name evidence="4" type="ORF">BOTBODRAFT_327665</name>
</gene>
<dbReference type="InParanoid" id="A0A067N278"/>